<dbReference type="SUPFAM" id="SSF51735">
    <property type="entry name" value="NAD(P)-binding Rossmann-fold domains"/>
    <property type="match status" value="1"/>
</dbReference>
<evidence type="ECO:0000259" key="4">
    <source>
        <dbReference type="Pfam" id="PF01232"/>
    </source>
</evidence>
<evidence type="ECO:0000256" key="3">
    <source>
        <dbReference type="ARBA" id="ARBA00048615"/>
    </source>
</evidence>
<dbReference type="InterPro" id="IPR013131">
    <property type="entry name" value="Mannitol_DH_N"/>
</dbReference>
<evidence type="ECO:0000259" key="5">
    <source>
        <dbReference type="Pfam" id="PF08125"/>
    </source>
</evidence>
<dbReference type="Proteomes" id="UP001231941">
    <property type="component" value="Unassembled WGS sequence"/>
</dbReference>
<organism evidence="6 7">
    <name type="scientific">Chengkuizengella axinellae</name>
    <dbReference type="NCBI Taxonomy" id="3064388"/>
    <lineage>
        <taxon>Bacteria</taxon>
        <taxon>Bacillati</taxon>
        <taxon>Bacillota</taxon>
        <taxon>Bacilli</taxon>
        <taxon>Bacillales</taxon>
        <taxon>Paenibacillaceae</taxon>
        <taxon>Chengkuizengella</taxon>
    </lineage>
</organism>
<sequence>MKMNQLNREWIEKYQNKHNFKSSVHLEEKILQIGEGNFLRGFLDWMIFKLNQQGKFEGKVVAVQPTKHGKVVPKLNQQDGLYTTVLRGIDDGEKVEKIEIIDSISRGLNPYEQWDEVLKVAESPMIQFVFSNTTESGLTYKEEVYDPSQSPDSFPGKLTALLYHRFNKLGMEKNSGWIIIPCELVDFNGQLLKELVLKTAESWNLSDQFLQWIETENIFCNTLVDRIVTGYPKDQIEEYEEKIGYVDILLTTGEPYHLFVIDSPKDMRNILPFHEIGLNVHWDEIKPYRDLKVKLLNGPHTLMAAVGFLCGIETVKEAMEDEIVGSFIQNSINEEMVPTFDDVKKATNYVNSVTERFINPFNKHLLKDIALNTVFKFKTRLMPTIKLYEGKFHHLPKYIVFSFAALFVYCKPYKQENNEFIGSNFSKDYVIKDKVEVLELFSKAWSHYDGSIQSIQKLTTEVLSDRSIWDEDLNEITDLNHMIVTYINDILGHGMKASLSRI</sequence>
<dbReference type="PANTHER" id="PTHR30524">
    <property type="entry name" value="MANNITOL-1-PHOSPHATE 5-DEHYDROGENASE"/>
    <property type="match status" value="1"/>
</dbReference>
<evidence type="ECO:0000313" key="6">
    <source>
        <dbReference type="EMBL" id="MDP5272622.1"/>
    </source>
</evidence>
<dbReference type="Pfam" id="PF08125">
    <property type="entry name" value="Mannitol_dh_C"/>
    <property type="match status" value="1"/>
</dbReference>
<dbReference type="NCBIfam" id="NF002969">
    <property type="entry name" value="PRK03643.1"/>
    <property type="match status" value="1"/>
</dbReference>
<evidence type="ECO:0000313" key="7">
    <source>
        <dbReference type="Proteomes" id="UP001231941"/>
    </source>
</evidence>
<feature type="domain" description="Mannitol dehydrogenase N-terminal" evidence="4">
    <location>
        <begin position="29"/>
        <end position="265"/>
    </location>
</feature>
<dbReference type="EMBL" id="JAVAMP010000001">
    <property type="protein sequence ID" value="MDP5272622.1"/>
    <property type="molecule type" value="Genomic_DNA"/>
</dbReference>
<accession>A0ABT9ITH8</accession>
<comment type="catalytic activity">
    <reaction evidence="3">
        <text>D-mannitol 1-phosphate + NAD(+) = beta-D-fructose 6-phosphate + NADH + H(+)</text>
        <dbReference type="Rhea" id="RHEA:19661"/>
        <dbReference type="ChEBI" id="CHEBI:15378"/>
        <dbReference type="ChEBI" id="CHEBI:57540"/>
        <dbReference type="ChEBI" id="CHEBI:57634"/>
        <dbReference type="ChEBI" id="CHEBI:57945"/>
        <dbReference type="ChEBI" id="CHEBI:61381"/>
        <dbReference type="EC" id="1.1.1.17"/>
    </reaction>
</comment>
<dbReference type="SUPFAM" id="SSF48179">
    <property type="entry name" value="6-phosphogluconate dehydrogenase C-terminal domain-like"/>
    <property type="match status" value="1"/>
</dbReference>
<dbReference type="InterPro" id="IPR036291">
    <property type="entry name" value="NAD(P)-bd_dom_sf"/>
</dbReference>
<gene>
    <name evidence="6" type="ORF">Q5Y73_00725</name>
</gene>
<evidence type="ECO:0000256" key="2">
    <source>
        <dbReference type="ARBA" id="ARBA00023027"/>
    </source>
</evidence>
<dbReference type="PANTHER" id="PTHR30524:SF0">
    <property type="entry name" value="ALTRONATE OXIDOREDUCTASE-RELATED"/>
    <property type="match status" value="1"/>
</dbReference>
<dbReference type="Gene3D" id="3.40.50.720">
    <property type="entry name" value="NAD(P)-binding Rossmann-like Domain"/>
    <property type="match status" value="1"/>
</dbReference>
<dbReference type="InterPro" id="IPR013118">
    <property type="entry name" value="Mannitol_DH_C"/>
</dbReference>
<dbReference type="Gene3D" id="1.10.1040.10">
    <property type="entry name" value="N-(1-d-carboxylethyl)-l-norvaline Dehydrogenase, domain 2"/>
    <property type="match status" value="1"/>
</dbReference>
<feature type="domain" description="Mannitol dehydrogenase C-terminal" evidence="5">
    <location>
        <begin position="285"/>
        <end position="489"/>
    </location>
</feature>
<reference evidence="6 7" key="1">
    <citation type="submission" date="2023-08" db="EMBL/GenBank/DDBJ databases">
        <authorList>
            <person name="Park J.-S."/>
        </authorList>
    </citation>
    <scope>NUCLEOTIDE SEQUENCE [LARGE SCALE GENOMIC DNA]</scope>
    <source>
        <strain evidence="6 7">2205SS18-9</strain>
    </source>
</reference>
<evidence type="ECO:0000256" key="1">
    <source>
        <dbReference type="ARBA" id="ARBA00023002"/>
    </source>
</evidence>
<proteinExistence type="predicted"/>
<name>A0ABT9ITH8_9BACL</name>
<keyword evidence="2" id="KW-0520">NAD</keyword>
<dbReference type="RefSeq" id="WP_305989935.1">
    <property type="nucleotide sequence ID" value="NZ_JAVAMP010000001.1"/>
</dbReference>
<dbReference type="InterPro" id="IPR013328">
    <property type="entry name" value="6PGD_dom2"/>
</dbReference>
<protein>
    <submittedName>
        <fullName evidence="6">Tagaturonate reductase</fullName>
    </submittedName>
</protein>
<keyword evidence="1" id="KW-0560">Oxidoreductase</keyword>
<keyword evidence="7" id="KW-1185">Reference proteome</keyword>
<dbReference type="Pfam" id="PF01232">
    <property type="entry name" value="Mannitol_dh"/>
    <property type="match status" value="1"/>
</dbReference>
<dbReference type="InterPro" id="IPR008927">
    <property type="entry name" value="6-PGluconate_DH-like_C_sf"/>
</dbReference>
<comment type="caution">
    <text evidence="6">The sequence shown here is derived from an EMBL/GenBank/DDBJ whole genome shotgun (WGS) entry which is preliminary data.</text>
</comment>